<protein>
    <submittedName>
        <fullName evidence="1">Uncharacterized protein</fullName>
    </submittedName>
</protein>
<evidence type="ECO:0000313" key="1">
    <source>
        <dbReference type="EMBL" id="RCX22936.1"/>
    </source>
</evidence>
<dbReference type="AlphaFoldDB" id="A0A369BQR1"/>
<proteinExistence type="predicted"/>
<evidence type="ECO:0000313" key="2">
    <source>
        <dbReference type="Proteomes" id="UP000253090"/>
    </source>
</evidence>
<dbReference type="Proteomes" id="UP000253090">
    <property type="component" value="Unassembled WGS sequence"/>
</dbReference>
<organism evidence="1 2">
    <name type="scientific">Fontibacillus phaseoli</name>
    <dbReference type="NCBI Taxonomy" id="1416533"/>
    <lineage>
        <taxon>Bacteria</taxon>
        <taxon>Bacillati</taxon>
        <taxon>Bacillota</taxon>
        <taxon>Bacilli</taxon>
        <taxon>Bacillales</taxon>
        <taxon>Paenibacillaceae</taxon>
        <taxon>Fontibacillus</taxon>
    </lineage>
</organism>
<dbReference type="EMBL" id="QPJW01000001">
    <property type="protein sequence ID" value="RCX22936.1"/>
    <property type="molecule type" value="Genomic_DNA"/>
</dbReference>
<accession>A0A369BQR1</accession>
<sequence>MSVRILHCGKSIENYYLCINEKVAGFARRGPTSGDTIYFVVKPEKKAYCGARAVLSEITDKRPWQDADSYPQAFTLENLEFCKPFEINILSSVGGQHWNLKYLQGAKAINDPNALDVLDRCFSEVKLDKPYIFETTRHFIFDFEEVDSDEDIELGDHAEIAEDLSESKLNIMGTFLTIKFRSEQHAVSGLETLVNENFYELFDDFPENRTLLISDNRMFKTAGITSTKNERVSGVSGIPDALLVRFDKGDSCPFQINLIEYECYGETRSKSVDKFNYLNGHIIPQLMRFASTFSVVTDGAIRDQTVRAWTQKVIDYVYSNDDVTEKVSGWIRMLYPGIREQQISLHLNHLLEQAFRTNIRVVLIIDELTPEQRDTIRNVINSFKLDAPSSSVDFAAYVVRLQQRINVINTDAEYAISVQK</sequence>
<keyword evidence="2" id="KW-1185">Reference proteome</keyword>
<dbReference type="RefSeq" id="WP_220270885.1">
    <property type="nucleotide sequence ID" value="NZ_QPJW01000001.1"/>
</dbReference>
<reference evidence="1 2" key="1">
    <citation type="submission" date="2018-07" db="EMBL/GenBank/DDBJ databases">
        <title>Genomic Encyclopedia of Type Strains, Phase III (KMG-III): the genomes of soil and plant-associated and newly described type strains.</title>
        <authorList>
            <person name="Whitman W."/>
        </authorList>
    </citation>
    <scope>NUCLEOTIDE SEQUENCE [LARGE SCALE GENOMIC DNA]</scope>
    <source>
        <strain evidence="1 2">CECT 8333</strain>
    </source>
</reference>
<name>A0A369BQR1_9BACL</name>
<comment type="caution">
    <text evidence="1">The sequence shown here is derived from an EMBL/GenBank/DDBJ whole genome shotgun (WGS) entry which is preliminary data.</text>
</comment>
<gene>
    <name evidence="1" type="ORF">DFP94_101525</name>
</gene>